<comment type="caution">
    <text evidence="5">The sequence shown here is derived from an EMBL/GenBank/DDBJ whole genome shotgun (WGS) entry which is preliminary data.</text>
</comment>
<dbReference type="Pfam" id="PF13472">
    <property type="entry name" value="Lipase_GDSL_2"/>
    <property type="match status" value="1"/>
</dbReference>
<dbReference type="GO" id="GO:0019433">
    <property type="term" value="P:triglyceride catabolic process"/>
    <property type="evidence" value="ECO:0007669"/>
    <property type="project" value="TreeGrafter"/>
</dbReference>
<feature type="disulfide bond" evidence="2">
    <location>
        <begin position="151"/>
        <end position="161"/>
    </location>
</feature>
<proteinExistence type="predicted"/>
<dbReference type="InterPro" id="IPR013830">
    <property type="entry name" value="SGNH_hydro"/>
</dbReference>
<evidence type="ECO:0000256" key="2">
    <source>
        <dbReference type="PIRSR" id="PIRSR637460-2"/>
    </source>
</evidence>
<dbReference type="AlphaFoldDB" id="A0A0T6LWS6"/>
<feature type="chain" id="PRO_5038770672" evidence="3">
    <location>
        <begin position="41"/>
        <end position="303"/>
    </location>
</feature>
<protein>
    <submittedName>
        <fullName evidence="5">Hydrolase</fullName>
    </submittedName>
</protein>
<sequence length="303" mass="31384">MHSPHSKKTSTGRRRLAGAALGVAALAGTVVGAASSPATAEAADRQVYVALGDSMASAPLVTPITGPIACGRSERNYAHLLAAQLQVDEFRDVTCSGADTKDMTEPQKLSLAGVDMGTAPPQFDALSSDTTLVTLTIGGNDAGLVGVAQDCMELNPFASPCKNDFVKDGVDTIAQRVDASGPKIGAVLDGIHQRAPQARVLVTGYGEYIKPGGCWPSVPVLGKDADWLQSLVDRMNGVIATQAAAHGAEYVDVRTPSKGHDACQSSDVRWVEGYVPENLAAPLHPNALGEASYARIIGNRIGG</sequence>
<accession>A0A0T6LWS6</accession>
<dbReference type="GO" id="GO:0004806">
    <property type="term" value="F:triacylglycerol lipase activity"/>
    <property type="evidence" value="ECO:0007669"/>
    <property type="project" value="TreeGrafter"/>
</dbReference>
<evidence type="ECO:0000259" key="4">
    <source>
        <dbReference type="Pfam" id="PF13472"/>
    </source>
</evidence>
<feature type="active site" description="Nucleophile" evidence="1">
    <location>
        <position position="54"/>
    </location>
</feature>
<evidence type="ECO:0000313" key="6">
    <source>
        <dbReference type="Proteomes" id="UP000050867"/>
    </source>
</evidence>
<dbReference type="Gene3D" id="3.40.50.1110">
    <property type="entry name" value="SGNH hydrolase"/>
    <property type="match status" value="1"/>
</dbReference>
<dbReference type="InterPro" id="IPR036514">
    <property type="entry name" value="SGNH_hydro_sf"/>
</dbReference>
<dbReference type="eggNOG" id="COG2755">
    <property type="taxonomic scope" value="Bacteria"/>
</dbReference>
<dbReference type="SUPFAM" id="SSF52266">
    <property type="entry name" value="SGNH hydrolase"/>
    <property type="match status" value="1"/>
</dbReference>
<keyword evidence="6" id="KW-1185">Reference proteome</keyword>
<gene>
    <name evidence="5" type="ORF">AQ490_16870</name>
</gene>
<feature type="disulfide bond" evidence="2">
    <location>
        <begin position="214"/>
        <end position="263"/>
    </location>
</feature>
<feature type="signal peptide" evidence="3">
    <location>
        <begin position="1"/>
        <end position="40"/>
    </location>
</feature>
<keyword evidence="5" id="KW-0378">Hydrolase</keyword>
<dbReference type="PANTHER" id="PTHR37981:SF1">
    <property type="entry name" value="SGNH HYDROLASE-TYPE ESTERASE DOMAIN-CONTAINING PROTEIN"/>
    <property type="match status" value="1"/>
</dbReference>
<feature type="domain" description="SGNH hydrolase-type esterase" evidence="4">
    <location>
        <begin position="50"/>
        <end position="290"/>
    </location>
</feature>
<evidence type="ECO:0000256" key="3">
    <source>
        <dbReference type="SAM" id="SignalP"/>
    </source>
</evidence>
<feature type="active site" evidence="1">
    <location>
        <position position="284"/>
    </location>
</feature>
<dbReference type="Proteomes" id="UP000050867">
    <property type="component" value="Unassembled WGS sequence"/>
</dbReference>
<dbReference type="STRING" id="76728.AQ490_16870"/>
<keyword evidence="2" id="KW-1015">Disulfide bond</keyword>
<evidence type="ECO:0000256" key="1">
    <source>
        <dbReference type="PIRSR" id="PIRSR637460-1"/>
    </source>
</evidence>
<name>A0A0T6LWS6_WENVI</name>
<dbReference type="PANTHER" id="PTHR37981">
    <property type="entry name" value="LIPASE 2"/>
    <property type="match status" value="1"/>
</dbReference>
<dbReference type="InterPro" id="IPR006311">
    <property type="entry name" value="TAT_signal"/>
</dbReference>
<evidence type="ECO:0000313" key="5">
    <source>
        <dbReference type="EMBL" id="KRV50172.1"/>
    </source>
</evidence>
<feature type="disulfide bond" evidence="2">
    <location>
        <begin position="70"/>
        <end position="95"/>
    </location>
</feature>
<dbReference type="PROSITE" id="PS51318">
    <property type="entry name" value="TAT"/>
    <property type="match status" value="1"/>
</dbReference>
<dbReference type="InterPro" id="IPR037460">
    <property type="entry name" value="SEST-like"/>
</dbReference>
<keyword evidence="3" id="KW-0732">Signal</keyword>
<dbReference type="CDD" id="cd01823">
    <property type="entry name" value="SEST_like"/>
    <property type="match status" value="1"/>
</dbReference>
<organism evidence="5 6">
    <name type="scientific">Wenjunlia vitaminophila</name>
    <name type="common">Streptomyces vitaminophilus</name>
    <dbReference type="NCBI Taxonomy" id="76728"/>
    <lineage>
        <taxon>Bacteria</taxon>
        <taxon>Bacillati</taxon>
        <taxon>Actinomycetota</taxon>
        <taxon>Actinomycetes</taxon>
        <taxon>Kitasatosporales</taxon>
        <taxon>Streptomycetaceae</taxon>
        <taxon>Wenjunlia</taxon>
    </lineage>
</organism>
<dbReference type="EMBL" id="LLZU01000006">
    <property type="protein sequence ID" value="KRV50172.1"/>
    <property type="molecule type" value="Genomic_DNA"/>
</dbReference>
<dbReference type="RefSeq" id="WP_018382613.1">
    <property type="nucleotide sequence ID" value="NZ_LLZU01000006.1"/>
</dbReference>
<reference evidence="5 6" key="1">
    <citation type="submission" date="2015-10" db="EMBL/GenBank/DDBJ databases">
        <title>Draft genome sequence of pyrrolomycin-producing Streptomyces vitaminophilus.</title>
        <authorList>
            <person name="Graham D.E."/>
            <person name="Mahan K.M."/>
            <person name="Klingeman D.M."/>
            <person name="Hettich R.L."/>
            <person name="Parry R.J."/>
        </authorList>
    </citation>
    <scope>NUCLEOTIDE SEQUENCE [LARGE SCALE GENOMIC DNA]</scope>
    <source>
        <strain evidence="5 6">ATCC 31673</strain>
    </source>
</reference>